<evidence type="ECO:0000313" key="5">
    <source>
        <dbReference type="EMBL" id="CAL5985020.1"/>
    </source>
</evidence>
<keyword evidence="1" id="KW-0472">Membrane</keyword>
<evidence type="ECO:0000313" key="4">
    <source>
        <dbReference type="EMBL" id="CAI9952583.1"/>
    </source>
</evidence>
<dbReference type="AlphaFoldDB" id="A0AA86Q790"/>
<evidence type="ECO:0000313" key="6">
    <source>
        <dbReference type="EMBL" id="CAL5985021.1"/>
    </source>
</evidence>
<dbReference type="EMBL" id="CAXDID020000018">
    <property type="protein sequence ID" value="CAL5985021.1"/>
    <property type="molecule type" value="Genomic_DNA"/>
</dbReference>
<dbReference type="EMBL" id="CATOUU010000834">
    <property type="protein sequence ID" value="CAI9952583.1"/>
    <property type="molecule type" value="Genomic_DNA"/>
</dbReference>
<keyword evidence="1" id="KW-1133">Transmembrane helix</keyword>
<evidence type="ECO:0000256" key="1">
    <source>
        <dbReference type="SAM" id="Phobius"/>
    </source>
</evidence>
<dbReference type="EMBL" id="CATOUU010000834">
    <property type="protein sequence ID" value="CAI9952582.1"/>
    <property type="molecule type" value="Genomic_DNA"/>
</dbReference>
<evidence type="ECO:0000313" key="8">
    <source>
        <dbReference type="Proteomes" id="UP001642409"/>
    </source>
</evidence>
<protein>
    <submittedName>
        <fullName evidence="5">Hypothetical_protein</fullName>
    </submittedName>
</protein>
<dbReference type="EMBL" id="CAXDID020000018">
    <property type="protein sequence ID" value="CAL5985022.1"/>
    <property type="molecule type" value="Genomic_DNA"/>
</dbReference>
<proteinExistence type="predicted"/>
<sequence>MIAIVFCASNVRPVNGVTPDMTLDNQKEQNYTLTKDLSIVVGIRVPPAVVVGLQTVGYSQFAFMGWAYVPTDCSIVYQDLTKSKTYAVQKEFKVTANFAVELSKQQNLNAEMIFISVMSTCDLQVQLIAAAVHQFDAQVNSLTKAQPQGTFFVHKHVPGATKQIQFDIDTQYATDVWVGSAPKLLSVVCADCYVFHKLSRHLEFGIDVDRFNNSWDYIYYSISQPLISDVLISANIADVHKLDLNVKQQFKIENKNPLHFELSNDYLYQSLNVLKNENVTLCFTDKISFTGTDCSVSIKKSGTYDITPEMIFSLLVYTDTDNGAVELQVSPKQEKQSKSWILWVVLGVIALVIVVVAFSFFFMRYKKQKRNYEEMPLGMK</sequence>
<keyword evidence="1" id="KW-0812">Transmembrane</keyword>
<evidence type="ECO:0000313" key="2">
    <source>
        <dbReference type="EMBL" id="CAI9952581.1"/>
    </source>
</evidence>
<organism evidence="4">
    <name type="scientific">Hexamita inflata</name>
    <dbReference type="NCBI Taxonomy" id="28002"/>
    <lineage>
        <taxon>Eukaryota</taxon>
        <taxon>Metamonada</taxon>
        <taxon>Diplomonadida</taxon>
        <taxon>Hexamitidae</taxon>
        <taxon>Hexamitinae</taxon>
        <taxon>Hexamita</taxon>
    </lineage>
</organism>
<reference evidence="5 8" key="2">
    <citation type="submission" date="2024-07" db="EMBL/GenBank/DDBJ databases">
        <authorList>
            <person name="Akdeniz Z."/>
        </authorList>
    </citation>
    <scope>NUCLEOTIDE SEQUENCE [LARGE SCALE GENOMIC DNA]</scope>
</reference>
<gene>
    <name evidence="2" type="ORF">HINF_LOCUS40226</name>
    <name evidence="3" type="ORF">HINF_LOCUS40227</name>
    <name evidence="4" type="ORF">HINF_LOCUS40228</name>
    <name evidence="5" type="ORF">HINF_LOCUS8481</name>
    <name evidence="6" type="ORF">HINF_LOCUS8482</name>
    <name evidence="7" type="ORF">HINF_LOCUS8483</name>
</gene>
<dbReference type="EMBL" id="CAXDID020000018">
    <property type="protein sequence ID" value="CAL5985020.1"/>
    <property type="molecule type" value="Genomic_DNA"/>
</dbReference>
<accession>A0AA86Q790</accession>
<dbReference type="EMBL" id="CATOUU010000834">
    <property type="protein sequence ID" value="CAI9952581.1"/>
    <property type="molecule type" value="Genomic_DNA"/>
</dbReference>
<evidence type="ECO:0000313" key="3">
    <source>
        <dbReference type="EMBL" id="CAI9952582.1"/>
    </source>
</evidence>
<keyword evidence="8" id="KW-1185">Reference proteome</keyword>
<reference evidence="4" key="1">
    <citation type="submission" date="2023-06" db="EMBL/GenBank/DDBJ databases">
        <authorList>
            <person name="Kurt Z."/>
        </authorList>
    </citation>
    <scope>NUCLEOTIDE SEQUENCE</scope>
</reference>
<evidence type="ECO:0000313" key="7">
    <source>
        <dbReference type="EMBL" id="CAL5985022.1"/>
    </source>
</evidence>
<name>A0AA86Q790_9EUKA</name>
<dbReference type="Proteomes" id="UP001642409">
    <property type="component" value="Unassembled WGS sequence"/>
</dbReference>
<comment type="caution">
    <text evidence="4">The sequence shown here is derived from an EMBL/GenBank/DDBJ whole genome shotgun (WGS) entry which is preliminary data.</text>
</comment>
<feature type="transmembrane region" description="Helical" evidence="1">
    <location>
        <begin position="340"/>
        <end position="362"/>
    </location>
</feature>